<organism evidence="1 2">
    <name type="scientific">Melastoma candidum</name>
    <dbReference type="NCBI Taxonomy" id="119954"/>
    <lineage>
        <taxon>Eukaryota</taxon>
        <taxon>Viridiplantae</taxon>
        <taxon>Streptophyta</taxon>
        <taxon>Embryophyta</taxon>
        <taxon>Tracheophyta</taxon>
        <taxon>Spermatophyta</taxon>
        <taxon>Magnoliopsida</taxon>
        <taxon>eudicotyledons</taxon>
        <taxon>Gunneridae</taxon>
        <taxon>Pentapetalae</taxon>
        <taxon>rosids</taxon>
        <taxon>malvids</taxon>
        <taxon>Myrtales</taxon>
        <taxon>Melastomataceae</taxon>
        <taxon>Melastomatoideae</taxon>
        <taxon>Melastomateae</taxon>
        <taxon>Melastoma</taxon>
    </lineage>
</organism>
<comment type="caution">
    <text evidence="1">The sequence shown here is derived from an EMBL/GenBank/DDBJ whole genome shotgun (WGS) entry which is preliminary data.</text>
</comment>
<name>A0ACB9P2X3_9MYRT</name>
<reference evidence="2" key="1">
    <citation type="journal article" date="2023" name="Front. Plant Sci.">
        <title>Chromosomal-level genome assembly of Melastoma candidum provides insights into trichome evolution.</title>
        <authorList>
            <person name="Zhong Y."/>
            <person name="Wu W."/>
            <person name="Sun C."/>
            <person name="Zou P."/>
            <person name="Liu Y."/>
            <person name="Dai S."/>
            <person name="Zhou R."/>
        </authorList>
    </citation>
    <scope>NUCLEOTIDE SEQUENCE [LARGE SCALE GENOMIC DNA]</scope>
</reference>
<keyword evidence="2" id="KW-1185">Reference proteome</keyword>
<proteinExistence type="predicted"/>
<evidence type="ECO:0000313" key="2">
    <source>
        <dbReference type="Proteomes" id="UP001057402"/>
    </source>
</evidence>
<sequence length="119" mass="12825">MQVVQSSVISAGDSADIRSNSHGRGRTGHPLAHKLVNWVPLRRGELELGPSTTVGRTFGGALAFHEQVVAAVRRAAGREGAVALAKLLVPDSLDKERDEAFHDKSMLPRINFGLCNEMI</sequence>
<dbReference type="EMBL" id="CM042886">
    <property type="protein sequence ID" value="KAI4342039.1"/>
    <property type="molecule type" value="Genomic_DNA"/>
</dbReference>
<evidence type="ECO:0000313" key="1">
    <source>
        <dbReference type="EMBL" id="KAI4342039.1"/>
    </source>
</evidence>
<accession>A0ACB9P2X3</accession>
<dbReference type="Proteomes" id="UP001057402">
    <property type="component" value="Chromosome 7"/>
</dbReference>
<protein>
    <submittedName>
        <fullName evidence="1">Uncharacterized protein</fullName>
    </submittedName>
</protein>
<gene>
    <name evidence="1" type="ORF">MLD38_026701</name>
</gene>